<proteinExistence type="predicted"/>
<protein>
    <submittedName>
        <fullName evidence="1">Uncharacterized protein</fullName>
    </submittedName>
</protein>
<evidence type="ECO:0000313" key="1">
    <source>
        <dbReference type="EMBL" id="RKF31938.1"/>
    </source>
</evidence>
<organism evidence="1 2">
    <name type="scientific">Sphingobacterium siyangense</name>
    <dbReference type="NCBI Taxonomy" id="459529"/>
    <lineage>
        <taxon>Bacteria</taxon>
        <taxon>Pseudomonadati</taxon>
        <taxon>Bacteroidota</taxon>
        <taxon>Sphingobacteriia</taxon>
        <taxon>Sphingobacteriales</taxon>
        <taxon>Sphingobacteriaceae</taxon>
        <taxon>Sphingobacterium</taxon>
    </lineage>
</organism>
<dbReference type="Proteomes" id="UP000286402">
    <property type="component" value="Unassembled WGS sequence"/>
</dbReference>
<comment type="caution">
    <text evidence="1">The sequence shown here is derived from an EMBL/GenBank/DDBJ whole genome shotgun (WGS) entry which is preliminary data.</text>
</comment>
<dbReference type="RefSeq" id="WP_120336164.1">
    <property type="nucleotide sequence ID" value="NZ_MCAQ01000028.1"/>
</dbReference>
<dbReference type="AlphaFoldDB" id="A0A420FGA5"/>
<reference evidence="1 2" key="1">
    <citation type="submission" date="2016-07" db="EMBL/GenBank/DDBJ databases">
        <title>Genome analysis of Sphingobacterium siyangense T12B17.</title>
        <authorList>
            <person name="Xu D."/>
            <person name="Su Y."/>
            <person name="Zheng S."/>
        </authorList>
    </citation>
    <scope>NUCLEOTIDE SEQUENCE [LARGE SCALE GENOMIC DNA]</scope>
    <source>
        <strain evidence="1 2">T12B17</strain>
    </source>
</reference>
<accession>A0A420FGA5</accession>
<dbReference type="EMBL" id="MCAQ01000028">
    <property type="protein sequence ID" value="RKF31938.1"/>
    <property type="molecule type" value="Genomic_DNA"/>
</dbReference>
<gene>
    <name evidence="1" type="ORF">BCY89_17470</name>
</gene>
<evidence type="ECO:0000313" key="2">
    <source>
        <dbReference type="Proteomes" id="UP000286402"/>
    </source>
</evidence>
<keyword evidence="2" id="KW-1185">Reference proteome</keyword>
<sequence>MKKIVFAFILLCWTQVCLSQKITVKAHSVVGYGKHQDFAKKAFVALEQVLNSDEFKDSIIAMKAEKNQGYTSEQLYNIIMQAKEKKVPKDSAATDGIVDLWVRMLEVNGRDAKWKDNCENPSIFGNQTLGIDGAGDGFMAICPSALDYWASIDDVAALVGHYGHEYMHVLGFDHHRLFSSQRWREQTFVYKVGYLVRDLVKKMSAD</sequence>
<dbReference type="SUPFAM" id="SSF55486">
    <property type="entry name" value="Metalloproteases ('zincins'), catalytic domain"/>
    <property type="match status" value="1"/>
</dbReference>
<name>A0A420FGA5_9SPHI</name>